<feature type="coiled-coil region" evidence="1">
    <location>
        <begin position="881"/>
        <end position="908"/>
    </location>
</feature>
<feature type="region of interest" description="Disordered" evidence="2">
    <location>
        <begin position="1136"/>
        <end position="1183"/>
    </location>
</feature>
<feature type="compositionally biased region" description="Low complexity" evidence="2">
    <location>
        <begin position="1462"/>
        <end position="1479"/>
    </location>
</feature>
<feature type="region of interest" description="Disordered" evidence="2">
    <location>
        <begin position="1393"/>
        <end position="1506"/>
    </location>
</feature>
<feature type="compositionally biased region" description="Polar residues" evidence="2">
    <location>
        <begin position="1136"/>
        <end position="1153"/>
    </location>
</feature>
<feature type="compositionally biased region" description="Polar residues" evidence="2">
    <location>
        <begin position="298"/>
        <end position="310"/>
    </location>
</feature>
<organism evidence="3 4">
    <name type="scientific">Didymella rabiei</name>
    <name type="common">Chickpea ascochyta blight fungus</name>
    <name type="synonym">Mycosphaerella rabiei</name>
    <dbReference type="NCBI Taxonomy" id="5454"/>
    <lineage>
        <taxon>Eukaryota</taxon>
        <taxon>Fungi</taxon>
        <taxon>Dikarya</taxon>
        <taxon>Ascomycota</taxon>
        <taxon>Pezizomycotina</taxon>
        <taxon>Dothideomycetes</taxon>
        <taxon>Pleosporomycetidae</taxon>
        <taxon>Pleosporales</taxon>
        <taxon>Pleosporineae</taxon>
        <taxon>Didymellaceae</taxon>
        <taxon>Ascochyta</taxon>
    </lineage>
</organism>
<dbReference type="STRING" id="5454.A0A163J3V5"/>
<feature type="region of interest" description="Disordered" evidence="2">
    <location>
        <begin position="1"/>
        <end position="29"/>
    </location>
</feature>
<feature type="region of interest" description="Disordered" evidence="2">
    <location>
        <begin position="293"/>
        <end position="326"/>
    </location>
</feature>
<evidence type="ECO:0000313" key="3">
    <source>
        <dbReference type="EMBL" id="KZM26128.1"/>
    </source>
</evidence>
<feature type="compositionally biased region" description="Basic and acidic residues" evidence="2">
    <location>
        <begin position="1174"/>
        <end position="1183"/>
    </location>
</feature>
<proteinExistence type="predicted"/>
<dbReference type="Proteomes" id="UP000076837">
    <property type="component" value="Unassembled WGS sequence"/>
</dbReference>
<protein>
    <submittedName>
        <fullName evidence="3">Uncharacterized protein</fullName>
    </submittedName>
</protein>
<comment type="caution">
    <text evidence="3">The sequence shown here is derived from an EMBL/GenBank/DDBJ whole genome shotgun (WGS) entry which is preliminary data.</text>
</comment>
<accession>A0A163J3V5</accession>
<name>A0A163J3V5_DIDRA</name>
<keyword evidence="1" id="KW-0175">Coiled coil</keyword>
<feature type="compositionally biased region" description="Low complexity" evidence="2">
    <location>
        <begin position="1438"/>
        <end position="1451"/>
    </location>
</feature>
<feature type="coiled-coil region" evidence="1">
    <location>
        <begin position="1007"/>
        <end position="1124"/>
    </location>
</feature>
<sequence length="1506" mass="166902">MAELSKGKQYATNHRPSGLRHVQQVPDSDFEVPETQLEASQPDSIDILPDDADFLACNQVKRSSHHILLPQTFGVDKPSSATIVEPAFSFEPIKRALNKTPPQQNAPALQPSTHPDAAVLSIEHDNSGPHKPVSTSPPPAIEEDAAIVASEKEEAPLVQDQIPKPSHTIPTLVEIGDTGHTRHPPSKPVSIAKATRNGRKARKGRKTLVSGLLVSYPNPIAESSKNPTSLEHKVEAGGPIQDVGDWAVKPQDSGVRVPTDGPSDTKAQSLLIAEKRLRRFTMDNASTSVQHQVKDSAHTSSIGATQQSVFSGPKLPEPTNIAGRSTFSEVPSSNALYEGHAFSLKMQQNQDGDAGIQGGLSFVGKPMTQHPGTNSTLRQVLGPTSSGKPSGANQQISPYSLTTELDQAQASFSCLQDVHTGLHEPSSRMGPIRVTKPHKKVRPLHNSYSRPSLAGSNSQTTAKTTALEIALDSFRTACLVDQSRMEDQMSFTLNTLKQEKRQLEKELWEQQTANNELSLQQKIQKESLARLTEKAKTLQKYVSGLQDDHERCQRLVVVSQKRNSQALQDTIAETVREKADLQRAFDQAVDSFRKSQTKMTKTLNETYVQHEAAISRITDLEEHLTELTSTYEAEKARSTEIEKQLVPSLQSIQRQLSESTVAFTDKLSSMDAKLACLASEDRNQSGVMDCLHILQKLKSISFLTVDEARKAEGMLRFIYERTDAGFEQLAETFASEPRFVESIRQCVRDQVQGLLAEILRRGQAIVECHPAPHATGLIKSELDTLKQTHQQTEAQVNLLTQSEAALKSHSVQLETQRNELQATLQEHQAQARLEIEQLQGECNRTKSDLLLANDTIKQAERLYLGREREFFEYRSQALAHCNSHEKQIQQMKTQLQAGNRANDTLQEDLTSSKAMLESVQSDYDQLSIDVSHYKSIADTLRQEGDHLEKEHETTQASLRSTEERFRVLEADREVLTGTLREVRTSLRKSIDAGAGSNTKCSDLRQQLGDLQDAKNASDEQLQKAQRNHAMELQQIKQDCVTRIEDLRSRLAASEDDRKDSHAKVRLMEAAHKQQLECHKQETSARFEQLGSESERTRKELEVQQQKANAEIDELQRQVNEWKAKTAIKVLVPNSQPSLAHNATSNALQQPQSGKTRKKVDRQTNSVTVVPSSSRRPDTDERRPIIDRYNLLHNRREGSQHQTGFFEEEYDNRFGPQITFHEQENNLPLTDAGAQMVPETQEIELAQGSTAQFAVIESQVSVSGGKNREKTGSDLSTMPSEDLSEMLLDLRSDPGRRRDSSGYLPSPKNTICTPERSGQEITSDPPSSTSQDRPKSRANTASRMAPLPVHDAPRQRVHADDLAQNLAYVHPHRSLNNVGPKRDHAQLVSVYAGTQPSGADAGQKRKSASDIEQGAPSKRTRVFAQPIGHRPSPISKSDAPFTPAPTSTTSHPDVNPSPSNATGRHSSNRSSSNAGSQSSAPRLSSTRNTRSKTNKYADRFGQELDRH</sequence>
<feature type="region of interest" description="Disordered" evidence="2">
    <location>
        <begin position="371"/>
        <end position="396"/>
    </location>
</feature>
<dbReference type="EMBL" id="JYNV01000114">
    <property type="protein sequence ID" value="KZM26128.1"/>
    <property type="molecule type" value="Genomic_DNA"/>
</dbReference>
<feature type="compositionally biased region" description="Polar residues" evidence="2">
    <location>
        <begin position="1318"/>
        <end position="1341"/>
    </location>
</feature>
<reference evidence="3 4" key="1">
    <citation type="journal article" date="2016" name="Sci. Rep.">
        <title>Draft genome sequencing and secretome analysis of fungal phytopathogen Ascochyta rabiei provides insight into the necrotrophic effector repertoire.</title>
        <authorList>
            <person name="Verma S."/>
            <person name="Gazara R.K."/>
            <person name="Nizam S."/>
            <person name="Parween S."/>
            <person name="Chattopadhyay D."/>
            <person name="Verma P.K."/>
        </authorList>
    </citation>
    <scope>NUCLEOTIDE SEQUENCE [LARGE SCALE GENOMIC DNA]</scope>
    <source>
        <strain evidence="3 4">ArDII</strain>
    </source>
</reference>
<feature type="compositionally biased region" description="Basic and acidic residues" evidence="2">
    <location>
        <begin position="1494"/>
        <end position="1506"/>
    </location>
</feature>
<evidence type="ECO:0000256" key="2">
    <source>
        <dbReference type="SAM" id="MobiDB-lite"/>
    </source>
</evidence>
<evidence type="ECO:0000256" key="1">
    <source>
        <dbReference type="SAM" id="Coils"/>
    </source>
</evidence>
<feature type="coiled-coil region" evidence="1">
    <location>
        <begin position="486"/>
        <end position="584"/>
    </location>
</feature>
<evidence type="ECO:0000313" key="4">
    <source>
        <dbReference type="Proteomes" id="UP000076837"/>
    </source>
</evidence>
<gene>
    <name evidence="3" type="ORF">ST47_g2723</name>
</gene>
<feature type="coiled-coil region" evidence="1">
    <location>
        <begin position="782"/>
        <end position="848"/>
    </location>
</feature>
<feature type="region of interest" description="Disordered" evidence="2">
    <location>
        <begin position="1290"/>
        <end position="1353"/>
    </location>
</feature>
<feature type="compositionally biased region" description="Basic and acidic residues" evidence="2">
    <location>
        <begin position="1290"/>
        <end position="1299"/>
    </location>
</feature>
<keyword evidence="4" id="KW-1185">Reference proteome</keyword>
<feature type="region of interest" description="Disordered" evidence="2">
    <location>
        <begin position="1261"/>
        <end position="1280"/>
    </location>
</feature>
<feature type="region of interest" description="Disordered" evidence="2">
    <location>
        <begin position="175"/>
        <end position="204"/>
    </location>
</feature>